<accession>B3QX51</accession>
<evidence type="ECO:0000313" key="2">
    <source>
        <dbReference type="Proteomes" id="UP000001208"/>
    </source>
</evidence>
<protein>
    <submittedName>
        <fullName evidence="1">FAD dependent oxidoreductase</fullName>
    </submittedName>
</protein>
<reference evidence="1 2" key="1">
    <citation type="submission" date="2008-06" db="EMBL/GenBank/DDBJ databases">
        <title>Complete sequence of Chloroherpeton thalassium ATCC 35110.</title>
        <authorList>
            <consortium name="US DOE Joint Genome Institute"/>
            <person name="Lucas S."/>
            <person name="Copeland A."/>
            <person name="Lapidus A."/>
            <person name="Glavina del Rio T."/>
            <person name="Dalin E."/>
            <person name="Tice H."/>
            <person name="Bruce D."/>
            <person name="Goodwin L."/>
            <person name="Pitluck S."/>
            <person name="Schmutz J."/>
            <person name="Larimer F."/>
            <person name="Land M."/>
            <person name="Hauser L."/>
            <person name="Kyrpides N."/>
            <person name="Mikhailova N."/>
            <person name="Liu Z."/>
            <person name="Li T."/>
            <person name="Zhao F."/>
            <person name="Overmann J."/>
            <person name="Bryant D.A."/>
            <person name="Richardson P."/>
        </authorList>
    </citation>
    <scope>NUCLEOTIDE SEQUENCE [LARGE SCALE GENOMIC DNA]</scope>
    <source>
        <strain evidence="2">ATCC 35110 / GB-78</strain>
    </source>
</reference>
<dbReference type="RefSeq" id="WP_012500943.1">
    <property type="nucleotide sequence ID" value="NC_011026.1"/>
</dbReference>
<evidence type="ECO:0000313" key="1">
    <source>
        <dbReference type="EMBL" id="ACF14861.1"/>
    </source>
</evidence>
<dbReference type="InterPro" id="IPR036188">
    <property type="entry name" value="FAD/NAD-bd_sf"/>
</dbReference>
<dbReference type="Pfam" id="PF13450">
    <property type="entry name" value="NAD_binding_8"/>
    <property type="match status" value="1"/>
</dbReference>
<dbReference type="SUPFAM" id="SSF51905">
    <property type="entry name" value="FAD/NAD(P)-binding domain"/>
    <property type="match status" value="1"/>
</dbReference>
<dbReference type="GO" id="GO:0016491">
    <property type="term" value="F:oxidoreductase activity"/>
    <property type="evidence" value="ECO:0007669"/>
    <property type="project" value="TreeGrafter"/>
</dbReference>
<dbReference type="AlphaFoldDB" id="B3QX51"/>
<gene>
    <name evidence="1" type="ordered locus">Ctha_2411</name>
</gene>
<sequence>MKSDAVIVGGGISGLSLAFYCAKAGMKTTLLEKNTRLGGSFHSHQYQENQAGFWTELGAHTCYSSYQNLLGIAEDCGIFNTIIPREKVPFTLLKNNEIKSIVSGINFLEAAISIPNLFSLKKDGLSVREYYSKIIGKKNYENTVRHFFNAVPSQPTDDFPAEMMFKSRPKRKDVLKDYTFKGGLQSVAQAIAKQKNIEIISEQEAESVTLNGGQYTVTTKSGESHTAEKLGLAVPSAESSRLLQSIDGAMSAHLGKLLAAQVDSVAVVLKKSDVPIKPVAAIISPSDIFFSMVSRDTVADATYRGFTFHFQTGLSDAKKMKRITEVLGVDESKILYKFSTGNIVPSLRIGHKEWLDKMDSMLKGKRLLLTGNYFGGMAIEDCVSRSRSEFERMKMM</sequence>
<dbReference type="InterPro" id="IPR050464">
    <property type="entry name" value="Zeta_carotene_desat/Oxidored"/>
</dbReference>
<dbReference type="OrthoDB" id="9769600at2"/>
<dbReference type="KEGG" id="cts:Ctha_2411"/>
<dbReference type="STRING" id="517418.Ctha_2411"/>
<dbReference type="HOGENOM" id="CLU_693879_0_0_10"/>
<dbReference type="EMBL" id="CP001100">
    <property type="protein sequence ID" value="ACF14861.1"/>
    <property type="molecule type" value="Genomic_DNA"/>
</dbReference>
<name>B3QX51_CHLT3</name>
<proteinExistence type="predicted"/>
<dbReference type="PANTHER" id="PTHR42923">
    <property type="entry name" value="PROTOPORPHYRINOGEN OXIDASE"/>
    <property type="match status" value="1"/>
</dbReference>
<dbReference type="PANTHER" id="PTHR42923:SF3">
    <property type="entry name" value="PROTOPORPHYRINOGEN OXIDASE"/>
    <property type="match status" value="1"/>
</dbReference>
<dbReference type="eggNOG" id="COG1232">
    <property type="taxonomic scope" value="Bacteria"/>
</dbReference>
<dbReference type="Proteomes" id="UP000001208">
    <property type="component" value="Chromosome"/>
</dbReference>
<keyword evidence="2" id="KW-1185">Reference proteome</keyword>
<organism evidence="1 2">
    <name type="scientific">Chloroherpeton thalassium (strain ATCC 35110 / GB-78)</name>
    <dbReference type="NCBI Taxonomy" id="517418"/>
    <lineage>
        <taxon>Bacteria</taxon>
        <taxon>Pseudomonadati</taxon>
        <taxon>Chlorobiota</taxon>
        <taxon>Chlorobiia</taxon>
        <taxon>Chlorobiales</taxon>
        <taxon>Chloroherpetonaceae</taxon>
        <taxon>Chloroherpeton</taxon>
    </lineage>
</organism>
<dbReference type="Gene3D" id="3.50.50.60">
    <property type="entry name" value="FAD/NAD(P)-binding domain"/>
    <property type="match status" value="2"/>
</dbReference>